<dbReference type="KEGG" id="arep:ID810_05560"/>
<name>A0A7T0LME6_9ACTO</name>
<keyword evidence="2" id="KW-1185">Reference proteome</keyword>
<reference evidence="1 2" key="1">
    <citation type="submission" date="2020-11" db="EMBL/GenBank/DDBJ databases">
        <title>Actinomyces sp. ZJ750.</title>
        <authorList>
            <person name="Zhou J."/>
        </authorList>
    </citation>
    <scope>NUCLEOTIDE SEQUENCE [LARGE SCALE GENOMIC DNA]</scope>
    <source>
        <strain evidence="1 2">ZJ750</strain>
    </source>
</reference>
<dbReference type="Proteomes" id="UP000594637">
    <property type="component" value="Chromosome"/>
</dbReference>
<dbReference type="AlphaFoldDB" id="A0A7T0LME6"/>
<dbReference type="RefSeq" id="WP_166858696.1">
    <property type="nucleotide sequence ID" value="NZ_CP063989.1"/>
</dbReference>
<protein>
    <submittedName>
        <fullName evidence="1">Uncharacterized protein</fullName>
    </submittedName>
</protein>
<accession>A0A7T0LME6</accession>
<evidence type="ECO:0000313" key="1">
    <source>
        <dbReference type="EMBL" id="QPL06360.1"/>
    </source>
</evidence>
<gene>
    <name evidence="1" type="ORF">ID810_05560</name>
</gene>
<proteinExistence type="predicted"/>
<organism evidence="1 2">
    <name type="scientific">Actinomyces respiraculi</name>
    <dbReference type="NCBI Taxonomy" id="2744574"/>
    <lineage>
        <taxon>Bacteria</taxon>
        <taxon>Bacillati</taxon>
        <taxon>Actinomycetota</taxon>
        <taxon>Actinomycetes</taxon>
        <taxon>Actinomycetales</taxon>
        <taxon>Actinomycetaceae</taxon>
        <taxon>Actinomyces</taxon>
    </lineage>
</organism>
<dbReference type="EMBL" id="CP063989">
    <property type="protein sequence ID" value="QPL06360.1"/>
    <property type="molecule type" value="Genomic_DNA"/>
</dbReference>
<sequence length="223" mass="24278">MPLPRPARLLRPRRSRATAVPPQSLVRTLDRGTRVLGAVPVDAQGVCWLVSTPAALLTLSATGSADGAEGTTAPPLPERLTWDRLSRASWDAEERVITLRLLGEGAERRVQVPAVLRYEVGADARGPLEEVHEVDEVPFLRSLRERVEAMIVHHVSTTLPSGVRLTASVRRAPDGGLYTVLEPEAHSEGVVRFPDEVEALLRRVHDGVGLPTRSDSRGIPPFP</sequence>
<evidence type="ECO:0000313" key="2">
    <source>
        <dbReference type="Proteomes" id="UP000594637"/>
    </source>
</evidence>